<evidence type="ECO:0000313" key="9">
    <source>
        <dbReference type="EMBL" id="AIC47734.1"/>
    </source>
</evidence>
<reference evidence="9 10" key="1">
    <citation type="journal article" date="2014" name="Int. J. Syst. Evol. Microbiol.">
        <title>Rhodoluna lacicola gen. nov., sp. nov., a planktonic freshwater bacterium with stream-lined genome.</title>
        <authorList>
            <person name="Hahn M."/>
            <person name="Schmidt J."/>
            <person name="Taipale S.J."/>
            <person name="Doolittle W.F."/>
            <person name="Koll U."/>
        </authorList>
    </citation>
    <scope>NUCLEOTIDE SEQUENCE [LARGE SCALE GENOMIC DNA]</scope>
    <source>
        <strain evidence="9 10">MWH-Ta8</strain>
    </source>
</reference>
<feature type="transmembrane region" description="Helical" evidence="7">
    <location>
        <begin position="336"/>
        <end position="362"/>
    </location>
</feature>
<dbReference type="InterPro" id="IPR020846">
    <property type="entry name" value="MFS_dom"/>
</dbReference>
<keyword evidence="4 7" id="KW-0812">Transmembrane</keyword>
<feature type="transmembrane region" description="Helical" evidence="7">
    <location>
        <begin position="302"/>
        <end position="324"/>
    </location>
</feature>
<keyword evidence="2" id="KW-0813">Transport</keyword>
<dbReference type="InterPro" id="IPR050171">
    <property type="entry name" value="MFS_Transporters"/>
</dbReference>
<dbReference type="Proteomes" id="UP000067708">
    <property type="component" value="Chromosome"/>
</dbReference>
<evidence type="ECO:0000256" key="6">
    <source>
        <dbReference type="ARBA" id="ARBA00023136"/>
    </source>
</evidence>
<name>A0A060JNH1_9MICO</name>
<dbReference type="RefSeq" id="WP_038502713.1">
    <property type="nucleotide sequence ID" value="NZ_CP007490.1"/>
</dbReference>
<gene>
    <name evidence="9" type="ORF">Rhola_00009330</name>
</gene>
<dbReference type="HOGENOM" id="CLU_001265_10_10_11"/>
<evidence type="ECO:0000256" key="3">
    <source>
        <dbReference type="ARBA" id="ARBA00022475"/>
    </source>
</evidence>
<feature type="transmembrane region" description="Helical" evidence="7">
    <location>
        <begin position="167"/>
        <end position="185"/>
    </location>
</feature>
<dbReference type="eggNOG" id="COG2814">
    <property type="taxonomic scope" value="Bacteria"/>
</dbReference>
<evidence type="ECO:0000256" key="5">
    <source>
        <dbReference type="ARBA" id="ARBA00022989"/>
    </source>
</evidence>
<keyword evidence="10" id="KW-1185">Reference proteome</keyword>
<keyword evidence="3" id="KW-1003">Cell membrane</keyword>
<dbReference type="OrthoDB" id="3285241at2"/>
<feature type="transmembrane region" description="Helical" evidence="7">
    <location>
        <begin position="12"/>
        <end position="36"/>
    </location>
</feature>
<dbReference type="GO" id="GO:0005886">
    <property type="term" value="C:plasma membrane"/>
    <property type="evidence" value="ECO:0007669"/>
    <property type="project" value="UniProtKB-SubCell"/>
</dbReference>
<organism evidence="9 10">
    <name type="scientific">Rhodoluna lacicola</name>
    <dbReference type="NCBI Taxonomy" id="529884"/>
    <lineage>
        <taxon>Bacteria</taxon>
        <taxon>Bacillati</taxon>
        <taxon>Actinomycetota</taxon>
        <taxon>Actinomycetes</taxon>
        <taxon>Micrococcales</taxon>
        <taxon>Microbacteriaceae</taxon>
        <taxon>Luna cluster</taxon>
        <taxon>Luna-1 subcluster</taxon>
        <taxon>Rhodoluna</taxon>
    </lineage>
</organism>
<dbReference type="InterPro" id="IPR036259">
    <property type="entry name" value="MFS_trans_sf"/>
</dbReference>
<dbReference type="AlphaFoldDB" id="A0A060JNH1"/>
<evidence type="ECO:0000256" key="2">
    <source>
        <dbReference type="ARBA" id="ARBA00022448"/>
    </source>
</evidence>
<dbReference type="Pfam" id="PF07690">
    <property type="entry name" value="MFS_1"/>
    <property type="match status" value="1"/>
</dbReference>
<dbReference type="STRING" id="529884.Rhola_00009330"/>
<dbReference type="KEGG" id="rla:Rhola_00009330"/>
<evidence type="ECO:0000256" key="1">
    <source>
        <dbReference type="ARBA" id="ARBA00004651"/>
    </source>
</evidence>
<sequence length="392" mass="40708">MSSNRPAFQARQLALPVYVPSLLFAAGESGLIPLIPASAENLGADLPTAAFVAGLVLIGTLIADLPAATIVNRFGERVSMIWAGFIAALGAGLALMASNIYLLGAGVFLLGMTAAIFGLARHSYIAETAPKEFRARSLSILGGMFRLGGFIGPLVGAWIIQNYGIQNVYWMSIIFCGLAGAILLTTKAEKMPDTPPNRAGGIWVVAKLESKKLLSLGVASAMLTFLRTVRHLALPLWALHINLDLSVTALIIGLAGAIDFALFYNGGQVIDKYGRRFAAVPTMLAIGIGVACIPFTSDATSFAIVAVALAVANALGSGLVLTIGADLAPEGARNEFLAAFRLLLDGGIAIAAPVISLLTIAVGLSSGLFAVSGVALVGAYLMNHYLPKYGIR</sequence>
<evidence type="ECO:0000313" key="10">
    <source>
        <dbReference type="Proteomes" id="UP000067708"/>
    </source>
</evidence>
<feature type="transmembrane region" description="Helical" evidence="7">
    <location>
        <begin position="368"/>
        <end position="386"/>
    </location>
</feature>
<feature type="transmembrane region" description="Helical" evidence="7">
    <location>
        <begin position="78"/>
        <end position="95"/>
    </location>
</feature>
<feature type="transmembrane region" description="Helical" evidence="7">
    <location>
        <begin position="277"/>
        <end position="296"/>
    </location>
</feature>
<keyword evidence="5 7" id="KW-1133">Transmembrane helix</keyword>
<keyword evidence="6 7" id="KW-0472">Membrane</keyword>
<dbReference type="PANTHER" id="PTHR23517:SF2">
    <property type="entry name" value="MULTIDRUG RESISTANCE PROTEIN MDTH"/>
    <property type="match status" value="1"/>
</dbReference>
<dbReference type="EMBL" id="CP007490">
    <property type="protein sequence ID" value="AIC47734.1"/>
    <property type="molecule type" value="Genomic_DNA"/>
</dbReference>
<feature type="transmembrane region" description="Helical" evidence="7">
    <location>
        <begin position="101"/>
        <end position="120"/>
    </location>
</feature>
<accession>A0A060JNH1</accession>
<dbReference type="SUPFAM" id="SSF103473">
    <property type="entry name" value="MFS general substrate transporter"/>
    <property type="match status" value="1"/>
</dbReference>
<feature type="transmembrane region" description="Helical" evidence="7">
    <location>
        <begin position="245"/>
        <end position="265"/>
    </location>
</feature>
<evidence type="ECO:0000256" key="7">
    <source>
        <dbReference type="SAM" id="Phobius"/>
    </source>
</evidence>
<dbReference type="InterPro" id="IPR011701">
    <property type="entry name" value="MFS"/>
</dbReference>
<dbReference type="GO" id="GO:0022857">
    <property type="term" value="F:transmembrane transporter activity"/>
    <property type="evidence" value="ECO:0007669"/>
    <property type="project" value="InterPro"/>
</dbReference>
<evidence type="ECO:0000256" key="4">
    <source>
        <dbReference type="ARBA" id="ARBA00022692"/>
    </source>
</evidence>
<feature type="transmembrane region" description="Helical" evidence="7">
    <location>
        <begin position="48"/>
        <end position="71"/>
    </location>
</feature>
<dbReference type="InterPro" id="IPR005829">
    <property type="entry name" value="Sugar_transporter_CS"/>
</dbReference>
<feature type="transmembrane region" description="Helical" evidence="7">
    <location>
        <begin position="140"/>
        <end position="161"/>
    </location>
</feature>
<dbReference type="PANTHER" id="PTHR23517">
    <property type="entry name" value="RESISTANCE PROTEIN MDTM, PUTATIVE-RELATED-RELATED"/>
    <property type="match status" value="1"/>
</dbReference>
<feature type="domain" description="Major facilitator superfamily (MFS) profile" evidence="8">
    <location>
        <begin position="13"/>
        <end position="390"/>
    </location>
</feature>
<dbReference type="PROSITE" id="PS50850">
    <property type="entry name" value="MFS"/>
    <property type="match status" value="1"/>
</dbReference>
<comment type="subcellular location">
    <subcellularLocation>
        <location evidence="1">Cell membrane</location>
        <topology evidence="1">Multi-pass membrane protein</topology>
    </subcellularLocation>
</comment>
<proteinExistence type="predicted"/>
<dbReference type="PROSITE" id="PS00216">
    <property type="entry name" value="SUGAR_TRANSPORT_1"/>
    <property type="match status" value="1"/>
</dbReference>
<dbReference type="Gene3D" id="1.20.1250.20">
    <property type="entry name" value="MFS general substrate transporter like domains"/>
    <property type="match status" value="1"/>
</dbReference>
<protein>
    <submittedName>
        <fullName evidence="9">Arabinose efflux permease</fullName>
    </submittedName>
</protein>
<evidence type="ECO:0000259" key="8">
    <source>
        <dbReference type="PROSITE" id="PS50850"/>
    </source>
</evidence>